<dbReference type="InterPro" id="IPR016181">
    <property type="entry name" value="Acyl_CoA_acyltransferase"/>
</dbReference>
<evidence type="ECO:0000259" key="1">
    <source>
        <dbReference type="PROSITE" id="PS51186"/>
    </source>
</evidence>
<sequence>MHEIAADDRRRFAAWFAPERPGGAMCAAHVARTGIGSFYADRLDEPRAVLAQAPGNAALRGDPGAVRPEALDVLEGFVDAPPEWLPVLRQADPGVTPWDRVMFELPAEVEVPERIAGIDARLLGPADTAAIETFDADGAWIHKTWGGAAGMAGSGTARGVFVEDRLVSIAVAFFLGEVYEELGVVTDSAHRGRGYSRAASAALCADIRARGHVPAWTTSPDNAASVAVAERLGFRRVGTGLLYAVRVPIPPTE</sequence>
<dbReference type="InterPro" id="IPR027365">
    <property type="entry name" value="GNAT_acetyltra_YdfB-like"/>
</dbReference>
<protein>
    <submittedName>
        <fullName evidence="2">Predicted acetyltransferase, GNAT family</fullName>
    </submittedName>
</protein>
<name>A0A1M6QX85_PSETH</name>
<dbReference type="AlphaFoldDB" id="A0A1M6QX85"/>
<accession>A0A1M6QX85</accession>
<reference evidence="2 3" key="1">
    <citation type="submission" date="2016-11" db="EMBL/GenBank/DDBJ databases">
        <authorList>
            <person name="Jaros S."/>
            <person name="Januszkiewicz K."/>
            <person name="Wedrychowicz H."/>
        </authorList>
    </citation>
    <scope>NUCLEOTIDE SEQUENCE [LARGE SCALE GENOMIC DNA]</scope>
    <source>
        <strain evidence="2 3">DSM 43832</strain>
    </source>
</reference>
<dbReference type="RefSeq" id="WP_073456010.1">
    <property type="nucleotide sequence ID" value="NZ_FRAP01000004.1"/>
</dbReference>
<evidence type="ECO:0000313" key="2">
    <source>
        <dbReference type="EMBL" id="SHK24796.1"/>
    </source>
</evidence>
<dbReference type="PROSITE" id="PS51186">
    <property type="entry name" value="GNAT"/>
    <property type="match status" value="1"/>
</dbReference>
<feature type="domain" description="N-acetyltransferase" evidence="1">
    <location>
        <begin position="102"/>
        <end position="252"/>
    </location>
</feature>
<dbReference type="SUPFAM" id="SSF55729">
    <property type="entry name" value="Acyl-CoA N-acyltransferases (Nat)"/>
    <property type="match status" value="1"/>
</dbReference>
<dbReference type="Proteomes" id="UP000184363">
    <property type="component" value="Unassembled WGS sequence"/>
</dbReference>
<dbReference type="Gene3D" id="3.40.630.30">
    <property type="match status" value="1"/>
</dbReference>
<keyword evidence="2" id="KW-0808">Transferase</keyword>
<dbReference type="OrthoDB" id="3570754at2"/>
<keyword evidence="3" id="KW-1185">Reference proteome</keyword>
<organism evidence="2 3">
    <name type="scientific">Pseudonocardia thermophila</name>
    <dbReference type="NCBI Taxonomy" id="1848"/>
    <lineage>
        <taxon>Bacteria</taxon>
        <taxon>Bacillati</taxon>
        <taxon>Actinomycetota</taxon>
        <taxon>Actinomycetes</taxon>
        <taxon>Pseudonocardiales</taxon>
        <taxon>Pseudonocardiaceae</taxon>
        <taxon>Pseudonocardia</taxon>
    </lineage>
</organism>
<dbReference type="EMBL" id="FRAP01000004">
    <property type="protein sequence ID" value="SHK24796.1"/>
    <property type="molecule type" value="Genomic_DNA"/>
</dbReference>
<dbReference type="STRING" id="1848.SAMN05443637_10463"/>
<evidence type="ECO:0000313" key="3">
    <source>
        <dbReference type="Proteomes" id="UP000184363"/>
    </source>
</evidence>
<proteinExistence type="predicted"/>
<gene>
    <name evidence="2" type="ORF">SAMN05443637_10463</name>
</gene>
<dbReference type="GO" id="GO:0016747">
    <property type="term" value="F:acyltransferase activity, transferring groups other than amino-acyl groups"/>
    <property type="evidence" value="ECO:0007669"/>
    <property type="project" value="InterPro"/>
</dbReference>
<dbReference type="InterPro" id="IPR000182">
    <property type="entry name" value="GNAT_dom"/>
</dbReference>
<dbReference type="Pfam" id="PF12746">
    <property type="entry name" value="GNAT_acetyltran"/>
    <property type="match status" value="1"/>
</dbReference>